<keyword evidence="3" id="KW-1185">Reference proteome</keyword>
<accession>A0ABU3CY29</accession>
<evidence type="ECO:0000256" key="1">
    <source>
        <dbReference type="SAM" id="Phobius"/>
    </source>
</evidence>
<comment type="caution">
    <text evidence="2">The sequence shown here is derived from an EMBL/GenBank/DDBJ whole genome shotgun (WGS) entry which is preliminary data.</text>
</comment>
<sequence length="175" mass="20302">MNENVSITHIDYLWTSIFSFVIAIFFTLFGNLLIVLIIGYDRPISFAVKKYGDEIEKLFRRSAKTGELMFLSLKSNKVYIGFTDIIPVPKETNYLKITPVMSGYRESESKILRITTEYFDVLDIYMAENPKFDRYDIDISIKQDEILTAGIYDQDVFDLLRGEPVKHEDKPTATQ</sequence>
<dbReference type="Proteomes" id="UP001248819">
    <property type="component" value="Unassembled WGS sequence"/>
</dbReference>
<reference evidence="2 3" key="1">
    <citation type="submission" date="2023-09" db="EMBL/GenBank/DDBJ databases">
        <authorList>
            <person name="Rey-Velasco X."/>
        </authorList>
    </citation>
    <scope>NUCLEOTIDE SEQUENCE [LARGE SCALE GENOMIC DNA]</scope>
    <source>
        <strain evidence="2 3">F297</strain>
    </source>
</reference>
<organism evidence="2 3">
    <name type="scientific">Autumnicola edwardsiae</name>
    <dbReference type="NCBI Taxonomy" id="3075594"/>
    <lineage>
        <taxon>Bacteria</taxon>
        <taxon>Pseudomonadati</taxon>
        <taxon>Bacteroidota</taxon>
        <taxon>Flavobacteriia</taxon>
        <taxon>Flavobacteriales</taxon>
        <taxon>Flavobacteriaceae</taxon>
        <taxon>Autumnicola</taxon>
    </lineage>
</organism>
<dbReference type="EMBL" id="JAVRHP010000084">
    <property type="protein sequence ID" value="MDT0651148.1"/>
    <property type="molecule type" value="Genomic_DNA"/>
</dbReference>
<keyword evidence="1" id="KW-0812">Transmembrane</keyword>
<keyword evidence="1" id="KW-0472">Membrane</keyword>
<proteinExistence type="predicted"/>
<gene>
    <name evidence="2" type="ORF">RM529_13400</name>
</gene>
<protein>
    <submittedName>
        <fullName evidence="2">Uncharacterized protein</fullName>
    </submittedName>
</protein>
<evidence type="ECO:0000313" key="2">
    <source>
        <dbReference type="EMBL" id="MDT0651148.1"/>
    </source>
</evidence>
<keyword evidence="1" id="KW-1133">Transmembrane helix</keyword>
<name>A0ABU3CY29_9FLAO</name>
<evidence type="ECO:0000313" key="3">
    <source>
        <dbReference type="Proteomes" id="UP001248819"/>
    </source>
</evidence>
<feature type="transmembrane region" description="Helical" evidence="1">
    <location>
        <begin position="12"/>
        <end position="40"/>
    </location>
</feature>
<dbReference type="RefSeq" id="WP_311485287.1">
    <property type="nucleotide sequence ID" value="NZ_JAVRHP010000084.1"/>
</dbReference>